<feature type="non-terminal residue" evidence="2">
    <location>
        <position position="1"/>
    </location>
</feature>
<dbReference type="AlphaFoldDB" id="E4Y1G8"/>
<sequence>GFLIMFISDNLTYHQRNRNRPFSCKVAPDALRIQQSKLETLHPGFVNKEKWVIYESFLSHEIEELSRDRRLDICLQLLRPRTGVLELGVFNLGQKPGTISTWSEKKQREMDDRIVAMSIILNPSKPLNTINTIRRTSLKPQNYDSDETNISDDDIPREEDFAPGIDHSPAGSTNLDFSSTNSFDENDLFDQLPRPELLASYHSEEIHGLKPIANSTELSLPVMSISTPADVADNNAELSAMSQDLFPISTQTDQDFHLPPLENWMNFRQAENPIIFAHDSSPINHQKGLDRMFAHVSSSEESFRLNKNCGDPNNLVFEESEDEIAPNLSDIEFIDDEIIYETIHEPDYQMQRNLVIEQELATAKAYKRIVQYSDSDSGSSSDMSVEETPCLFSEKRPRIEMKRRRL</sequence>
<proteinExistence type="predicted"/>
<feature type="compositionally biased region" description="Polar residues" evidence="1">
    <location>
        <begin position="170"/>
        <end position="179"/>
    </location>
</feature>
<evidence type="ECO:0000313" key="2">
    <source>
        <dbReference type="EMBL" id="CBY15712.1"/>
    </source>
</evidence>
<reference evidence="2" key="1">
    <citation type="journal article" date="2010" name="Science">
        <title>Plasticity of animal genome architecture unmasked by rapid evolution of a pelagic tunicate.</title>
        <authorList>
            <person name="Denoeud F."/>
            <person name="Henriet S."/>
            <person name="Mungpakdee S."/>
            <person name="Aury J.M."/>
            <person name="Da Silva C."/>
            <person name="Brinkmann H."/>
            <person name="Mikhaleva J."/>
            <person name="Olsen L.C."/>
            <person name="Jubin C."/>
            <person name="Canestro C."/>
            <person name="Bouquet J.M."/>
            <person name="Danks G."/>
            <person name="Poulain J."/>
            <person name="Campsteijn C."/>
            <person name="Adamski M."/>
            <person name="Cross I."/>
            <person name="Yadetie F."/>
            <person name="Muffato M."/>
            <person name="Louis A."/>
            <person name="Butcher S."/>
            <person name="Tsagkogeorga G."/>
            <person name="Konrad A."/>
            <person name="Singh S."/>
            <person name="Jensen M.F."/>
            <person name="Cong E.H."/>
            <person name="Eikeseth-Otteraa H."/>
            <person name="Noel B."/>
            <person name="Anthouard V."/>
            <person name="Porcel B.M."/>
            <person name="Kachouri-Lafond R."/>
            <person name="Nishino A."/>
            <person name="Ugolini M."/>
            <person name="Chourrout P."/>
            <person name="Nishida H."/>
            <person name="Aasland R."/>
            <person name="Huzurbazar S."/>
            <person name="Westhof E."/>
            <person name="Delsuc F."/>
            <person name="Lehrach H."/>
            <person name="Reinhardt R."/>
            <person name="Weissenbach J."/>
            <person name="Roy S.W."/>
            <person name="Artiguenave F."/>
            <person name="Postlethwait J.H."/>
            <person name="Manak J.R."/>
            <person name="Thompson E.M."/>
            <person name="Jaillon O."/>
            <person name="Du Pasquier L."/>
            <person name="Boudinot P."/>
            <person name="Liberles D.A."/>
            <person name="Volff J.N."/>
            <person name="Philippe H."/>
            <person name="Lenhard B."/>
            <person name="Roest Crollius H."/>
            <person name="Wincker P."/>
            <person name="Chourrout D."/>
        </authorList>
    </citation>
    <scope>NUCLEOTIDE SEQUENCE [LARGE SCALE GENOMIC DNA]</scope>
</reference>
<feature type="region of interest" description="Disordered" evidence="1">
    <location>
        <begin position="140"/>
        <end position="179"/>
    </location>
</feature>
<evidence type="ECO:0000256" key="1">
    <source>
        <dbReference type="SAM" id="MobiDB-lite"/>
    </source>
</evidence>
<dbReference type="EMBL" id="FN653624">
    <property type="protein sequence ID" value="CBY15712.1"/>
    <property type="molecule type" value="Genomic_DNA"/>
</dbReference>
<feature type="compositionally biased region" description="Acidic residues" evidence="1">
    <location>
        <begin position="144"/>
        <end position="157"/>
    </location>
</feature>
<organism evidence="2">
    <name type="scientific">Oikopleura dioica</name>
    <name type="common">Tunicate</name>
    <dbReference type="NCBI Taxonomy" id="34765"/>
    <lineage>
        <taxon>Eukaryota</taxon>
        <taxon>Metazoa</taxon>
        <taxon>Chordata</taxon>
        <taxon>Tunicata</taxon>
        <taxon>Appendicularia</taxon>
        <taxon>Copelata</taxon>
        <taxon>Oikopleuridae</taxon>
        <taxon>Oikopleura</taxon>
    </lineage>
</organism>
<accession>E4Y1G8</accession>
<name>E4Y1G8_OIKDI</name>
<gene>
    <name evidence="2" type="ORF">GSOID_T00014020001</name>
</gene>
<keyword evidence="3" id="KW-1185">Reference proteome</keyword>
<evidence type="ECO:0000313" key="3">
    <source>
        <dbReference type="Proteomes" id="UP000001307"/>
    </source>
</evidence>
<dbReference type="Proteomes" id="UP000001307">
    <property type="component" value="Unassembled WGS sequence"/>
</dbReference>
<protein>
    <submittedName>
        <fullName evidence="2">Uncharacterized protein</fullName>
    </submittedName>
</protein>
<dbReference type="InParanoid" id="E4Y1G8"/>